<feature type="domain" description="Mediator complex subunit Med13 C-terminal" evidence="13">
    <location>
        <begin position="1139"/>
        <end position="1449"/>
    </location>
</feature>
<keyword evidence="6 11" id="KW-0010">Activator</keyword>
<feature type="compositionally biased region" description="Low complexity" evidence="12">
    <location>
        <begin position="742"/>
        <end position="755"/>
    </location>
</feature>
<accession>A0A1V6TM23</accession>
<evidence type="ECO:0000256" key="4">
    <source>
        <dbReference type="ARBA" id="ARBA00022491"/>
    </source>
</evidence>
<evidence type="ECO:0000256" key="3">
    <source>
        <dbReference type="ARBA" id="ARBA00019618"/>
    </source>
</evidence>
<dbReference type="OrthoDB" id="103819at2759"/>
<evidence type="ECO:0000313" key="16">
    <source>
        <dbReference type="EMBL" id="OQE26623.1"/>
    </source>
</evidence>
<feature type="domain" description="MID" evidence="15">
    <location>
        <begin position="963"/>
        <end position="1129"/>
    </location>
</feature>
<comment type="function">
    <text evidence="9 11">Component of the SRB8-11 complex. The SRB8-11 complex is a regulatory module of the Mediator complex which is itself involved in regulation of basal and activated RNA polymerase II-dependent transcription. The SRB8-11 complex may be involved in the transcriptional repression of a subset of genes regulated by Mediator. It may inhibit the association of the Mediator complex with RNA polymerase II to form the holoenzyme complex.</text>
</comment>
<evidence type="ECO:0000256" key="11">
    <source>
        <dbReference type="RuleBase" id="RU364134"/>
    </source>
</evidence>
<dbReference type="InterPro" id="IPR041285">
    <property type="entry name" value="MID_MedPIWI"/>
</dbReference>
<evidence type="ECO:0000256" key="2">
    <source>
        <dbReference type="ARBA" id="ARBA00009354"/>
    </source>
</evidence>
<feature type="compositionally biased region" description="Basic and acidic residues" evidence="12">
    <location>
        <begin position="588"/>
        <end position="614"/>
    </location>
</feature>
<evidence type="ECO:0000256" key="10">
    <source>
        <dbReference type="ARBA" id="ARBA00032008"/>
    </source>
</evidence>
<dbReference type="Proteomes" id="UP000191285">
    <property type="component" value="Unassembled WGS sequence"/>
</dbReference>
<dbReference type="Pfam" id="PF11597">
    <property type="entry name" value="Med13_N"/>
    <property type="match status" value="1"/>
</dbReference>
<feature type="region of interest" description="Disordered" evidence="12">
    <location>
        <begin position="127"/>
        <end position="156"/>
    </location>
</feature>
<feature type="region of interest" description="Disordered" evidence="12">
    <location>
        <begin position="695"/>
        <end position="804"/>
    </location>
</feature>
<comment type="caution">
    <text evidence="16">The sequence shown here is derived from an EMBL/GenBank/DDBJ whole genome shotgun (WGS) entry which is preliminary data.</text>
</comment>
<evidence type="ECO:0000256" key="8">
    <source>
        <dbReference type="ARBA" id="ARBA00023242"/>
    </source>
</evidence>
<dbReference type="GO" id="GO:0045944">
    <property type="term" value="P:positive regulation of transcription by RNA polymerase II"/>
    <property type="evidence" value="ECO:0007669"/>
    <property type="project" value="TreeGrafter"/>
</dbReference>
<dbReference type="GO" id="GO:0016592">
    <property type="term" value="C:mediator complex"/>
    <property type="evidence" value="ECO:0007669"/>
    <property type="project" value="InterPro"/>
</dbReference>
<feature type="compositionally biased region" description="Basic and acidic residues" evidence="12">
    <location>
        <begin position="568"/>
        <end position="581"/>
    </location>
</feature>
<evidence type="ECO:0000259" key="14">
    <source>
        <dbReference type="Pfam" id="PF11597"/>
    </source>
</evidence>
<evidence type="ECO:0000259" key="13">
    <source>
        <dbReference type="Pfam" id="PF06333"/>
    </source>
</evidence>
<keyword evidence="17" id="KW-1185">Reference proteome</keyword>
<organism evidence="16 17">
    <name type="scientific">Penicillium steckii</name>
    <dbReference type="NCBI Taxonomy" id="303698"/>
    <lineage>
        <taxon>Eukaryota</taxon>
        <taxon>Fungi</taxon>
        <taxon>Dikarya</taxon>
        <taxon>Ascomycota</taxon>
        <taxon>Pezizomycotina</taxon>
        <taxon>Eurotiomycetes</taxon>
        <taxon>Eurotiomycetidae</taxon>
        <taxon>Eurotiales</taxon>
        <taxon>Aspergillaceae</taxon>
        <taxon>Penicillium</taxon>
    </lineage>
</organism>
<feature type="compositionally biased region" description="Polar residues" evidence="12">
    <location>
        <begin position="783"/>
        <end position="798"/>
    </location>
</feature>
<evidence type="ECO:0000256" key="9">
    <source>
        <dbReference type="ARBA" id="ARBA00025661"/>
    </source>
</evidence>
<dbReference type="STRING" id="303698.A0A1V6TM23"/>
<comment type="similarity">
    <text evidence="2 11">Belongs to the Mediator complex subunit 13 family.</text>
</comment>
<sequence length="1460" mass="159707">MDFPGSATTNIHIIDGFSTIYWRIYTEEQGISNHPQDGPANGYTILKHLGRLKDLEARLRGLNCLASCPRRLGLWVFSATPNFESLASLYIKEGDTGTTKILVDTTTLKVSASGSVGSQELIKSLSAESQNTTGTQPSAQQRPQQPQSNPRRPDGYSSSAAIYASFVSAVTGAISLHLIRNRGALPLGSRTLFTAVEKTGYESPRIDHESALSQSCLTTLNVQLNASGALTISPQTIAQLGITRLCSPRDDIDDLLRVQPGTDIWLCPNGAVARLVTANIEAPAVPSPEYPSSVNSFSKQQQWKLDVVQWLVNFGLHIDSIDEEPWVEVEVWEPFFARLAGETWRQSEDTQSSLPLKRMLWPARFCFKRTGPMVQSSCLPPTLDDPLDFAEQWFSETSSLKINQDLPNIPLTEEPQMKDHDVASPQLDNVENLESLSRMAQYPDLQSTNLVYPTPPDGAVNVGINNTNVSDMSPDDPDFNLSPTAEQDVKNPANVQFSPEIQVGTGRYDASDDEDLFGDMDDKDFGSKEITDADFSFFDSPTLEPVMEDAPSHEISAETPLAAPAKQEAVKEESPGIKDEGGPVDGSVEAHHVIGPLEKKEHISTKEDPQKSPVDESMALDELPPSPQEPKSQTISPPLSPVEIKKILFPGSEVQEPNQKDDSRIQQGHYHPIAFKNKIGDWDQKYGATGKFWFSTGGASDTLTQDSNSIPTIGMPHRGRGNAPTKSTGQSAALPALDNHSRSSSVSSSNSSYLSDDAPPENASLPLPMTISSLKRKRVPSESDIQSTASPAKSSNAPESGVVSKGDNTTFLGNFLANFSDWTFIGYFSATQIQQLPVLLKREDQVPIAQLLVDQIIQSSFEHHLAPCVDLFGSNSDNMLMQTCLEGGNFLGDMSRLDLRGYTTFQEDSAIAQPPSRDPSKNPICKSFAPHLRVRRGKEFLEALPPSVSFWETFGLEPACGPKDISAYCIHPVVALEAANVFLDRFGLLYQSCNFGNHTRGNQSTAFANGLGSWGSEDSSYSSMMQSLNKLCEKLGIELAQTSPTTDNCVVYIINPFPHAAALADICAAFWRLFQQLAADADQQQNRQINDVVLQIIPMDFILSEDSMVVPTQSEYLNLALEVYSRCRPKDVDVGPFTCASAISLANPTPKTIAFRLVPEKGSPLQDGRCLHLAISKSLDQRWVSAAWSDGDGGLQMSMSYCLKYRGRSLSKPIGEVRNEIWATTKHIIDNHQARWKLILVNTEPMDTDDMEGWANLADQLNKLRPGALELAIVTVSTVPDLLLETPVSPMTNNVLNPHLSSTPVSTPNPSMSIASPEQTGNAPTPGALYNAPTPTDASIEPDSDVVLADMRDESWTVILSHRLNNSHHVTELRPALVSGYLLRRKGATDSEGAFAMTVNLVHSPRSASSHENMLRDILGMYRDLATLSRARGIRSVQNNTLPWHIATALRAQELLSYVL</sequence>
<dbReference type="Pfam" id="PF18296">
    <property type="entry name" value="MID_MedPIWI"/>
    <property type="match status" value="1"/>
</dbReference>
<keyword evidence="4 11" id="KW-0678">Repressor</keyword>
<comment type="subcellular location">
    <subcellularLocation>
        <location evidence="1 11">Nucleus</location>
    </subcellularLocation>
</comment>
<keyword evidence="5 11" id="KW-0805">Transcription regulation</keyword>
<feature type="compositionally biased region" description="Polar residues" evidence="12">
    <location>
        <begin position="697"/>
        <end position="711"/>
    </location>
</feature>
<dbReference type="Pfam" id="PF06333">
    <property type="entry name" value="Med13_C"/>
    <property type="match status" value="1"/>
</dbReference>
<evidence type="ECO:0000256" key="6">
    <source>
        <dbReference type="ARBA" id="ARBA00023159"/>
    </source>
</evidence>
<dbReference type="InterPro" id="IPR021643">
    <property type="entry name" value="Mediator_Med13_N"/>
</dbReference>
<comment type="subunit">
    <text evidence="11">Component of the SRB8-11 complex, which itself associates with the Mediator complex.</text>
</comment>
<evidence type="ECO:0000313" key="17">
    <source>
        <dbReference type="Proteomes" id="UP000191285"/>
    </source>
</evidence>
<name>A0A1V6TM23_9EURO</name>
<keyword evidence="8 11" id="KW-0539">Nucleus</keyword>
<feature type="region of interest" description="Disordered" evidence="12">
    <location>
        <begin position="544"/>
        <end position="641"/>
    </location>
</feature>
<evidence type="ECO:0000256" key="5">
    <source>
        <dbReference type="ARBA" id="ARBA00023015"/>
    </source>
</evidence>
<dbReference type="EMBL" id="MLKD01000005">
    <property type="protein sequence ID" value="OQE26623.1"/>
    <property type="molecule type" value="Genomic_DNA"/>
</dbReference>
<proteinExistence type="inferred from homology"/>
<feature type="compositionally biased region" description="Low complexity" evidence="12">
    <location>
        <begin position="136"/>
        <end position="150"/>
    </location>
</feature>
<evidence type="ECO:0000256" key="12">
    <source>
        <dbReference type="SAM" id="MobiDB-lite"/>
    </source>
</evidence>
<evidence type="ECO:0000256" key="7">
    <source>
        <dbReference type="ARBA" id="ARBA00023163"/>
    </source>
</evidence>
<reference evidence="17" key="1">
    <citation type="journal article" date="2017" name="Nat. Microbiol.">
        <title>Global analysis of biosynthetic gene clusters reveals vast potential of secondary metabolite production in Penicillium species.</title>
        <authorList>
            <person name="Nielsen J.C."/>
            <person name="Grijseels S."/>
            <person name="Prigent S."/>
            <person name="Ji B."/>
            <person name="Dainat J."/>
            <person name="Nielsen K.F."/>
            <person name="Frisvad J.C."/>
            <person name="Workman M."/>
            <person name="Nielsen J."/>
        </authorList>
    </citation>
    <scope>NUCLEOTIDE SEQUENCE [LARGE SCALE GENOMIC DNA]</scope>
    <source>
        <strain evidence="17">IBT 24891</strain>
    </source>
</reference>
<dbReference type="InterPro" id="IPR009401">
    <property type="entry name" value="Med13_C"/>
</dbReference>
<dbReference type="PANTHER" id="PTHR48249">
    <property type="entry name" value="MEDIATOR OF RNA POLYMERASE II TRANSCRIPTION SUBUNIT 13"/>
    <property type="match status" value="1"/>
</dbReference>
<dbReference type="GO" id="GO:0003713">
    <property type="term" value="F:transcription coactivator activity"/>
    <property type="evidence" value="ECO:0007669"/>
    <property type="project" value="TreeGrafter"/>
</dbReference>
<feature type="region of interest" description="Disordered" evidence="12">
    <location>
        <begin position="1297"/>
        <end position="1341"/>
    </location>
</feature>
<evidence type="ECO:0000256" key="1">
    <source>
        <dbReference type="ARBA" id="ARBA00004123"/>
    </source>
</evidence>
<keyword evidence="7 11" id="KW-0804">Transcription</keyword>
<gene>
    <name evidence="16" type="ORF">PENSTE_c005G10090</name>
</gene>
<dbReference type="PANTHER" id="PTHR48249:SF3">
    <property type="entry name" value="MEDIATOR OF RNA POLYMERASE II TRANSCRIPTION SUBUNIT 13"/>
    <property type="match status" value="1"/>
</dbReference>
<feature type="compositionally biased region" description="Polar residues" evidence="12">
    <location>
        <begin position="1297"/>
        <end position="1323"/>
    </location>
</feature>
<evidence type="ECO:0000259" key="15">
    <source>
        <dbReference type="Pfam" id="PF18296"/>
    </source>
</evidence>
<dbReference type="InterPro" id="IPR051139">
    <property type="entry name" value="Mediator_complx_sub13"/>
</dbReference>
<protein>
    <recommendedName>
        <fullName evidence="3 11">Mediator of RNA polymerase II transcription subunit 13</fullName>
    </recommendedName>
    <alternativeName>
        <fullName evidence="10 11">Mediator complex subunit 13</fullName>
    </alternativeName>
</protein>
<feature type="domain" description="Mediator complex subunit Med13 N-terminal" evidence="14">
    <location>
        <begin position="1"/>
        <end position="370"/>
    </location>
</feature>